<keyword evidence="3" id="KW-1185">Reference proteome</keyword>
<evidence type="ECO:0000313" key="3">
    <source>
        <dbReference type="Proteomes" id="UP001597301"/>
    </source>
</evidence>
<feature type="region of interest" description="Disordered" evidence="1">
    <location>
        <begin position="47"/>
        <end position="93"/>
    </location>
</feature>
<comment type="caution">
    <text evidence="2">The sequence shown here is derived from an EMBL/GenBank/DDBJ whole genome shotgun (WGS) entry which is preliminary data.</text>
</comment>
<protein>
    <submittedName>
        <fullName evidence="2">CotO family spore coat protein</fullName>
    </submittedName>
</protein>
<dbReference type="EMBL" id="JBHUEO010000005">
    <property type="protein sequence ID" value="MFD1705653.1"/>
    <property type="molecule type" value="Genomic_DNA"/>
</dbReference>
<organism evidence="2 3">
    <name type="scientific">Siminovitchia sediminis</name>
    <dbReference type="NCBI Taxonomy" id="1274353"/>
    <lineage>
        <taxon>Bacteria</taxon>
        <taxon>Bacillati</taxon>
        <taxon>Bacillota</taxon>
        <taxon>Bacilli</taxon>
        <taxon>Bacillales</taxon>
        <taxon>Bacillaceae</taxon>
        <taxon>Siminovitchia</taxon>
    </lineage>
</organism>
<keyword evidence="2" id="KW-0946">Virion</keyword>
<name>A0ABW4KEX5_9BACI</name>
<proteinExistence type="predicted"/>
<evidence type="ECO:0000313" key="2">
    <source>
        <dbReference type="EMBL" id="MFD1705653.1"/>
    </source>
</evidence>
<feature type="compositionally biased region" description="Low complexity" evidence="1">
    <location>
        <begin position="72"/>
        <end position="81"/>
    </location>
</feature>
<dbReference type="Proteomes" id="UP001597301">
    <property type="component" value="Unassembled WGS sequence"/>
</dbReference>
<keyword evidence="2" id="KW-0167">Capsid protein</keyword>
<gene>
    <name evidence="2" type="ORF">ACFSCZ_02675</name>
</gene>
<feature type="compositionally biased region" description="Basic and acidic residues" evidence="1">
    <location>
        <begin position="47"/>
        <end position="57"/>
    </location>
</feature>
<evidence type="ECO:0000256" key="1">
    <source>
        <dbReference type="SAM" id="MobiDB-lite"/>
    </source>
</evidence>
<sequence length="169" mass="19112">MNTEKQPAHPKPLLYIVQPAFSEPKQLIQKEFTSDVEQAPVERELHEKNMKEIRTAGETEEEEVIVEENEAAENPPVSAAADSRPPTIPPRALTGGLTPVKSFKAMTIKEKLYDLANRPQFYSCLFLTEKDTVIGKLHKLQDDRIIVVSNSGEWITIEKKQLADIRIYG</sequence>
<dbReference type="RefSeq" id="WP_380772202.1">
    <property type="nucleotide sequence ID" value="NZ_JBHUEO010000005.1"/>
</dbReference>
<reference evidence="3" key="1">
    <citation type="journal article" date="2019" name="Int. J. Syst. Evol. Microbiol.">
        <title>The Global Catalogue of Microorganisms (GCM) 10K type strain sequencing project: providing services to taxonomists for standard genome sequencing and annotation.</title>
        <authorList>
            <consortium name="The Broad Institute Genomics Platform"/>
            <consortium name="The Broad Institute Genome Sequencing Center for Infectious Disease"/>
            <person name="Wu L."/>
            <person name="Ma J."/>
        </authorList>
    </citation>
    <scope>NUCLEOTIDE SEQUENCE [LARGE SCALE GENOMIC DNA]</scope>
    <source>
        <strain evidence="3">CGMCC 1.12295</strain>
    </source>
</reference>
<accession>A0ABW4KEX5</accession>
<dbReference type="InterPro" id="IPR025439">
    <property type="entry name" value="Spore_coat_CotO"/>
</dbReference>
<dbReference type="Pfam" id="PF14153">
    <property type="entry name" value="Spore_coat_CotO"/>
    <property type="match status" value="1"/>
</dbReference>
<feature type="compositionally biased region" description="Acidic residues" evidence="1">
    <location>
        <begin position="58"/>
        <end position="71"/>
    </location>
</feature>